<keyword evidence="9" id="KW-0472">Membrane</keyword>
<keyword evidence="9" id="KW-1133">Transmembrane helix</keyword>
<keyword evidence="13" id="KW-1185">Reference proteome</keyword>
<dbReference type="Gene3D" id="1.20.5.1930">
    <property type="match status" value="1"/>
</dbReference>
<dbReference type="EC" id="2.7.13.3" evidence="2"/>
<feature type="chain" id="PRO_5037574362" description="histidine kinase" evidence="10">
    <location>
        <begin position="22"/>
        <end position="647"/>
    </location>
</feature>
<accession>A0A917HDB1</accession>
<keyword evidence="6" id="KW-0418">Kinase</keyword>
<keyword evidence="7" id="KW-0067">ATP-binding</keyword>
<dbReference type="InterPro" id="IPR011712">
    <property type="entry name" value="Sig_transdc_His_kin_sub3_dim/P"/>
</dbReference>
<dbReference type="Gene3D" id="3.30.565.10">
    <property type="entry name" value="Histidine kinase-like ATPase, C-terminal domain"/>
    <property type="match status" value="1"/>
</dbReference>
<dbReference type="InterPro" id="IPR003594">
    <property type="entry name" value="HATPase_dom"/>
</dbReference>
<dbReference type="RefSeq" id="WP_188504104.1">
    <property type="nucleotide sequence ID" value="NZ_BMER01000001.1"/>
</dbReference>
<reference evidence="12" key="1">
    <citation type="journal article" date="2014" name="Int. J. Syst. Evol. Microbiol.">
        <title>Complete genome sequence of Corynebacterium casei LMG S-19264T (=DSM 44701T), isolated from a smear-ripened cheese.</title>
        <authorList>
            <consortium name="US DOE Joint Genome Institute (JGI-PGF)"/>
            <person name="Walter F."/>
            <person name="Albersmeier A."/>
            <person name="Kalinowski J."/>
            <person name="Ruckert C."/>
        </authorList>
    </citation>
    <scope>NUCLEOTIDE SEQUENCE</scope>
    <source>
        <strain evidence="12">CGMCC 1.12195</strain>
    </source>
</reference>
<dbReference type="Pfam" id="PF02518">
    <property type="entry name" value="HATPase_c"/>
    <property type="match status" value="1"/>
</dbReference>
<dbReference type="PANTHER" id="PTHR24421:SF10">
    <property type="entry name" value="NITRATE_NITRITE SENSOR PROTEIN NARQ"/>
    <property type="match status" value="1"/>
</dbReference>
<dbReference type="CDD" id="cd16917">
    <property type="entry name" value="HATPase_UhpB-NarQ-NarX-like"/>
    <property type="match status" value="1"/>
</dbReference>
<dbReference type="InterPro" id="IPR036890">
    <property type="entry name" value="HATPase_C_sf"/>
</dbReference>
<evidence type="ECO:0000259" key="11">
    <source>
        <dbReference type="SMART" id="SM00387"/>
    </source>
</evidence>
<keyword evidence="4" id="KW-0808">Transferase</keyword>
<keyword evidence="3" id="KW-0597">Phosphoprotein</keyword>
<keyword evidence="5" id="KW-0547">Nucleotide-binding</keyword>
<reference evidence="12" key="2">
    <citation type="submission" date="2020-09" db="EMBL/GenBank/DDBJ databases">
        <authorList>
            <person name="Sun Q."/>
            <person name="Zhou Y."/>
        </authorList>
    </citation>
    <scope>NUCLEOTIDE SEQUENCE</scope>
    <source>
        <strain evidence="12">CGMCC 1.12195</strain>
    </source>
</reference>
<dbReference type="EMBL" id="BMER01000001">
    <property type="protein sequence ID" value="GGG74330.1"/>
    <property type="molecule type" value="Genomic_DNA"/>
</dbReference>
<proteinExistence type="predicted"/>
<evidence type="ECO:0000256" key="1">
    <source>
        <dbReference type="ARBA" id="ARBA00000085"/>
    </source>
</evidence>
<dbReference type="Proteomes" id="UP000660862">
    <property type="component" value="Unassembled WGS sequence"/>
</dbReference>
<keyword evidence="8" id="KW-0902">Two-component regulatory system</keyword>
<dbReference type="Pfam" id="PF07730">
    <property type="entry name" value="HisKA_3"/>
    <property type="match status" value="1"/>
</dbReference>
<dbReference type="GO" id="GO:0046983">
    <property type="term" value="F:protein dimerization activity"/>
    <property type="evidence" value="ECO:0007669"/>
    <property type="project" value="InterPro"/>
</dbReference>
<dbReference type="PANTHER" id="PTHR24421">
    <property type="entry name" value="NITRATE/NITRITE SENSOR PROTEIN NARX-RELATED"/>
    <property type="match status" value="1"/>
</dbReference>
<feature type="transmembrane region" description="Helical" evidence="9">
    <location>
        <begin position="385"/>
        <end position="404"/>
    </location>
</feature>
<protein>
    <recommendedName>
        <fullName evidence="2">histidine kinase</fullName>
        <ecNumber evidence="2">2.7.13.3</ecNumber>
    </recommendedName>
</protein>
<dbReference type="GO" id="GO:0000155">
    <property type="term" value="F:phosphorelay sensor kinase activity"/>
    <property type="evidence" value="ECO:0007669"/>
    <property type="project" value="InterPro"/>
</dbReference>
<evidence type="ECO:0000256" key="2">
    <source>
        <dbReference type="ARBA" id="ARBA00012438"/>
    </source>
</evidence>
<feature type="signal peptide" evidence="10">
    <location>
        <begin position="1"/>
        <end position="21"/>
    </location>
</feature>
<evidence type="ECO:0000256" key="5">
    <source>
        <dbReference type="ARBA" id="ARBA00022741"/>
    </source>
</evidence>
<dbReference type="AlphaFoldDB" id="A0A917HDB1"/>
<dbReference type="InterPro" id="IPR050482">
    <property type="entry name" value="Sensor_HK_TwoCompSys"/>
</dbReference>
<keyword evidence="9" id="KW-0812">Transmembrane</keyword>
<comment type="caution">
    <text evidence="12">The sequence shown here is derived from an EMBL/GenBank/DDBJ whole genome shotgun (WGS) entry which is preliminary data.</text>
</comment>
<name>A0A917HDB1_9SPHI</name>
<evidence type="ECO:0000313" key="13">
    <source>
        <dbReference type="Proteomes" id="UP000660862"/>
    </source>
</evidence>
<evidence type="ECO:0000256" key="10">
    <source>
        <dbReference type="SAM" id="SignalP"/>
    </source>
</evidence>
<sequence>MLAYIFIIVFIAITPTVAASADEPPTIQQLDAQWKQGGLETRQYINAVNDWMNLQFAVGVRFHRDTLIERLATFRELAWSADSLSSSRINYYIDLSNNANYANREGEGIYFLEKAEQEIMAAHGEKPLLVAGHKCNMYVDKRNYKKVIATYEQEHDYIGQFPELLRKKAIQLNIAGSFINVLNPTAIAYARLGDTTRLNETIALAESIYSELKKQMKPESYNGFIINFYMKNLYYHKYFTAEHNQQKSWEALNGMRNALYVDNEDKQAGMIPQLAPVLETKLIDYFLTYKQNDSAAFYIAKLKSTPGVFTDHDFTLNRFEAGLLANQGKYQLAFERATAAVHDIDSIQSILINDIDELLYAHTEAEFNRQALQAAEQEKARRTTWLIAVSIFAFAVMAIVYLMIRRREKKTQAQIESLNNAANIQIAAMEEIKAQAVRDEQKRLARDLHDGLSATLASTKLQLELLAVDDQPEIAQKLADIRNQVEHAYTIARGKSHQWYDPTMGLEEADFKNRIQRLLDSALDDDHYTKEIHIDEHTFSLAPQDIRIELLRVVQEALTNIIKHAKARHVSVLVYREDSAMVLLVSDDGKGVKSTSNQGIGIRSMADRAKQYGGLLTVDSGSDGTQVIASFPLNPMVTSSSHKNIHP</sequence>
<dbReference type="GO" id="GO:0005524">
    <property type="term" value="F:ATP binding"/>
    <property type="evidence" value="ECO:0007669"/>
    <property type="project" value="UniProtKB-KW"/>
</dbReference>
<evidence type="ECO:0000256" key="3">
    <source>
        <dbReference type="ARBA" id="ARBA00022553"/>
    </source>
</evidence>
<evidence type="ECO:0000256" key="8">
    <source>
        <dbReference type="ARBA" id="ARBA00023012"/>
    </source>
</evidence>
<dbReference type="GO" id="GO:0016020">
    <property type="term" value="C:membrane"/>
    <property type="evidence" value="ECO:0007669"/>
    <property type="project" value="InterPro"/>
</dbReference>
<evidence type="ECO:0000256" key="6">
    <source>
        <dbReference type="ARBA" id="ARBA00022777"/>
    </source>
</evidence>
<dbReference type="SUPFAM" id="SSF55874">
    <property type="entry name" value="ATPase domain of HSP90 chaperone/DNA topoisomerase II/histidine kinase"/>
    <property type="match status" value="1"/>
</dbReference>
<dbReference type="SMART" id="SM00387">
    <property type="entry name" value="HATPase_c"/>
    <property type="match status" value="1"/>
</dbReference>
<organism evidence="12 13">
    <name type="scientific">Parapedobacter pyrenivorans</name>
    <dbReference type="NCBI Taxonomy" id="1305674"/>
    <lineage>
        <taxon>Bacteria</taxon>
        <taxon>Pseudomonadati</taxon>
        <taxon>Bacteroidota</taxon>
        <taxon>Sphingobacteriia</taxon>
        <taxon>Sphingobacteriales</taxon>
        <taxon>Sphingobacteriaceae</taxon>
        <taxon>Parapedobacter</taxon>
    </lineage>
</organism>
<evidence type="ECO:0000256" key="4">
    <source>
        <dbReference type="ARBA" id="ARBA00022679"/>
    </source>
</evidence>
<comment type="catalytic activity">
    <reaction evidence="1">
        <text>ATP + protein L-histidine = ADP + protein N-phospho-L-histidine.</text>
        <dbReference type="EC" id="2.7.13.3"/>
    </reaction>
</comment>
<evidence type="ECO:0000256" key="7">
    <source>
        <dbReference type="ARBA" id="ARBA00022840"/>
    </source>
</evidence>
<keyword evidence="10" id="KW-0732">Signal</keyword>
<evidence type="ECO:0000256" key="9">
    <source>
        <dbReference type="SAM" id="Phobius"/>
    </source>
</evidence>
<gene>
    <name evidence="12" type="ORF">GCM10007415_02240</name>
</gene>
<evidence type="ECO:0000313" key="12">
    <source>
        <dbReference type="EMBL" id="GGG74330.1"/>
    </source>
</evidence>
<feature type="domain" description="Histidine kinase/HSP90-like ATPase" evidence="11">
    <location>
        <begin position="545"/>
        <end position="635"/>
    </location>
</feature>